<protein>
    <submittedName>
        <fullName evidence="1">Uncharacterized protein</fullName>
    </submittedName>
</protein>
<dbReference type="AlphaFoldDB" id="A0A9D4V3N2"/>
<proteinExistence type="predicted"/>
<gene>
    <name evidence="1" type="ORF">GOP47_0006635</name>
</gene>
<accession>A0A9D4V3N2</accession>
<reference evidence="1" key="1">
    <citation type="submission" date="2021-01" db="EMBL/GenBank/DDBJ databases">
        <title>Adiantum capillus-veneris genome.</title>
        <authorList>
            <person name="Fang Y."/>
            <person name="Liao Q."/>
        </authorList>
    </citation>
    <scope>NUCLEOTIDE SEQUENCE</scope>
    <source>
        <strain evidence="1">H3</strain>
        <tissue evidence="1">Leaf</tissue>
    </source>
</reference>
<organism evidence="1 2">
    <name type="scientific">Adiantum capillus-veneris</name>
    <name type="common">Maidenhair fern</name>
    <dbReference type="NCBI Taxonomy" id="13818"/>
    <lineage>
        <taxon>Eukaryota</taxon>
        <taxon>Viridiplantae</taxon>
        <taxon>Streptophyta</taxon>
        <taxon>Embryophyta</taxon>
        <taxon>Tracheophyta</taxon>
        <taxon>Polypodiopsida</taxon>
        <taxon>Polypodiidae</taxon>
        <taxon>Polypodiales</taxon>
        <taxon>Pteridineae</taxon>
        <taxon>Pteridaceae</taxon>
        <taxon>Vittarioideae</taxon>
        <taxon>Adiantum</taxon>
    </lineage>
</organism>
<evidence type="ECO:0000313" key="1">
    <source>
        <dbReference type="EMBL" id="KAI5078964.1"/>
    </source>
</evidence>
<keyword evidence="2" id="KW-1185">Reference proteome</keyword>
<name>A0A9D4V3N2_ADICA</name>
<sequence length="314" mass="36179">MESQPQQQRKTRYKSKKQQLEEMEPFEITQIHLAQECYIDKETLRSFNSRVFTGTFKTTEETAWTVSILPDNLQMLVRHQDVVTIYSKVALVPYLPLPPWGMDVKRAYQMLSSLTEEGTATIDDRDGMLVEVNITEELVSEALKIPRGNVSLMSRNTPEESNATFLLARTQDYTFKDLLHKEVELPLRIFTQHFTHGKEVRYTRPHRRVVAFFTMALTGNRKIWSLNFIELILTELKAFAKEKKAPNTMHMNCGLALTRLAYFAVGMIDELPPAGSMEEWTVKSQFLAARTVRAPKGKGVYTRRTARAIKQAQE</sequence>
<comment type="caution">
    <text evidence="1">The sequence shown here is derived from an EMBL/GenBank/DDBJ whole genome shotgun (WGS) entry which is preliminary data.</text>
</comment>
<dbReference type="OrthoDB" id="1998380at2759"/>
<dbReference type="EMBL" id="JABFUD020000006">
    <property type="protein sequence ID" value="KAI5078964.1"/>
    <property type="molecule type" value="Genomic_DNA"/>
</dbReference>
<dbReference type="Proteomes" id="UP000886520">
    <property type="component" value="Chromosome 6"/>
</dbReference>
<evidence type="ECO:0000313" key="2">
    <source>
        <dbReference type="Proteomes" id="UP000886520"/>
    </source>
</evidence>